<gene>
    <name evidence="2" type="ORF">CRE_25876</name>
</gene>
<proteinExistence type="predicted"/>
<organism evidence="3">
    <name type="scientific">Caenorhabditis remanei</name>
    <name type="common">Caenorhabditis vulgaris</name>
    <dbReference type="NCBI Taxonomy" id="31234"/>
    <lineage>
        <taxon>Eukaryota</taxon>
        <taxon>Metazoa</taxon>
        <taxon>Ecdysozoa</taxon>
        <taxon>Nematoda</taxon>
        <taxon>Chromadorea</taxon>
        <taxon>Rhabditida</taxon>
        <taxon>Rhabditina</taxon>
        <taxon>Rhabditomorpha</taxon>
        <taxon>Rhabditoidea</taxon>
        <taxon>Rhabditidae</taxon>
        <taxon>Peloderinae</taxon>
        <taxon>Caenorhabditis</taxon>
    </lineage>
</organism>
<dbReference type="Proteomes" id="UP000008281">
    <property type="component" value="Unassembled WGS sequence"/>
</dbReference>
<dbReference type="AlphaFoldDB" id="E3NDS9"/>
<evidence type="ECO:0000313" key="3">
    <source>
        <dbReference type="Proteomes" id="UP000008281"/>
    </source>
</evidence>
<keyword evidence="3" id="KW-1185">Reference proteome</keyword>
<protein>
    <submittedName>
        <fullName evidence="2">Uncharacterized protein</fullName>
    </submittedName>
</protein>
<name>E3NDS9_CAERE</name>
<feature type="compositionally biased region" description="Basic residues" evidence="1">
    <location>
        <begin position="110"/>
        <end position="119"/>
    </location>
</feature>
<sequence>MLESETCLGNLQAASNLTTANLISLRDTVVMDFRSIHKRKHAITSLSADRYDFIFGNVILQRLPMHKDSSKWPMKDYRSEQGRISRFSHQETNKPTHRPTKQCPTTRRIRRSTINHHRTTPPQHRNPREIHHRFLEDRSSELNSVVPHPILTTVPSDFADPSNHPFAPHYTFVKNTPPRMNEHARIS</sequence>
<accession>E3NDS9</accession>
<reference evidence="2" key="1">
    <citation type="submission" date="2007-07" db="EMBL/GenBank/DDBJ databases">
        <title>PCAP assembly of the Caenorhabditis remanei genome.</title>
        <authorList>
            <consortium name="The Caenorhabditis remanei Sequencing Consortium"/>
            <person name="Wilson R.K."/>
        </authorList>
    </citation>
    <scope>NUCLEOTIDE SEQUENCE [LARGE SCALE GENOMIC DNA]</scope>
    <source>
        <strain evidence="2">PB4641</strain>
    </source>
</reference>
<dbReference type="InParanoid" id="E3NDS9"/>
<evidence type="ECO:0000256" key="1">
    <source>
        <dbReference type="SAM" id="MobiDB-lite"/>
    </source>
</evidence>
<dbReference type="HOGENOM" id="CLU_1448995_0_0_1"/>
<evidence type="ECO:0000313" key="2">
    <source>
        <dbReference type="EMBL" id="EFO94115.1"/>
    </source>
</evidence>
<dbReference type="EMBL" id="DS268613">
    <property type="protein sequence ID" value="EFO94115.1"/>
    <property type="molecule type" value="Genomic_DNA"/>
</dbReference>
<feature type="region of interest" description="Disordered" evidence="1">
    <location>
        <begin position="110"/>
        <end position="129"/>
    </location>
</feature>